<name>A0AAE3VBH8_9FIRM</name>
<protein>
    <submittedName>
        <fullName evidence="10">Spermidine/putrescine transport system permease protein</fullName>
    </submittedName>
</protein>
<evidence type="ECO:0000259" key="9">
    <source>
        <dbReference type="PROSITE" id="PS50928"/>
    </source>
</evidence>
<gene>
    <name evidence="10" type="ORF">J2S20_001981</name>
</gene>
<dbReference type="GO" id="GO:0055085">
    <property type="term" value="P:transmembrane transport"/>
    <property type="evidence" value="ECO:0007669"/>
    <property type="project" value="InterPro"/>
</dbReference>
<dbReference type="PROSITE" id="PS50928">
    <property type="entry name" value="ABC_TM1"/>
    <property type="match status" value="1"/>
</dbReference>
<feature type="domain" description="ABC transmembrane type-1" evidence="9">
    <location>
        <begin position="78"/>
        <end position="266"/>
    </location>
</feature>
<dbReference type="Proteomes" id="UP001241537">
    <property type="component" value="Unassembled WGS sequence"/>
</dbReference>
<keyword evidence="7 8" id="KW-0472">Membrane</keyword>
<dbReference type="PANTHER" id="PTHR43848:SF2">
    <property type="entry name" value="PUTRESCINE TRANSPORT SYSTEM PERMEASE PROTEIN POTI"/>
    <property type="match status" value="1"/>
</dbReference>
<feature type="transmembrane region" description="Helical" evidence="8">
    <location>
        <begin position="127"/>
        <end position="144"/>
    </location>
</feature>
<evidence type="ECO:0000256" key="2">
    <source>
        <dbReference type="ARBA" id="ARBA00007069"/>
    </source>
</evidence>
<keyword evidence="11" id="KW-1185">Reference proteome</keyword>
<comment type="similarity">
    <text evidence="2">Belongs to the binding-protein-dependent transport system permease family. CysTW subfamily.</text>
</comment>
<evidence type="ECO:0000256" key="6">
    <source>
        <dbReference type="ARBA" id="ARBA00022989"/>
    </source>
</evidence>
<reference evidence="10" key="1">
    <citation type="submission" date="2023-07" db="EMBL/GenBank/DDBJ databases">
        <title>Genomic Encyclopedia of Type Strains, Phase IV (KMG-IV): sequencing the most valuable type-strain genomes for metagenomic binning, comparative biology and taxonomic classification.</title>
        <authorList>
            <person name="Goeker M."/>
        </authorList>
    </citation>
    <scope>NUCLEOTIDE SEQUENCE</scope>
    <source>
        <strain evidence="10">DSM 19659</strain>
    </source>
</reference>
<dbReference type="Pfam" id="PF00528">
    <property type="entry name" value="BPD_transp_1"/>
    <property type="match status" value="1"/>
</dbReference>
<dbReference type="PANTHER" id="PTHR43848">
    <property type="entry name" value="PUTRESCINE TRANSPORT SYSTEM PERMEASE PROTEIN POTI"/>
    <property type="match status" value="1"/>
</dbReference>
<evidence type="ECO:0000313" key="10">
    <source>
        <dbReference type="EMBL" id="MDQ0153271.1"/>
    </source>
</evidence>
<evidence type="ECO:0000256" key="4">
    <source>
        <dbReference type="ARBA" id="ARBA00022475"/>
    </source>
</evidence>
<feature type="transmembrane region" description="Helical" evidence="8">
    <location>
        <begin position="85"/>
        <end position="106"/>
    </location>
</feature>
<keyword evidence="5 8" id="KW-0812">Transmembrane</keyword>
<keyword evidence="6 8" id="KW-1133">Transmembrane helix</keyword>
<dbReference type="Gene3D" id="1.10.3720.10">
    <property type="entry name" value="MetI-like"/>
    <property type="match status" value="1"/>
</dbReference>
<dbReference type="InterPro" id="IPR051789">
    <property type="entry name" value="Bact_Polyamine_Transport"/>
</dbReference>
<evidence type="ECO:0000256" key="1">
    <source>
        <dbReference type="ARBA" id="ARBA00004651"/>
    </source>
</evidence>
<comment type="caution">
    <text evidence="10">The sequence shown here is derived from an EMBL/GenBank/DDBJ whole genome shotgun (WGS) entry which is preliminary data.</text>
</comment>
<dbReference type="InterPro" id="IPR035906">
    <property type="entry name" value="MetI-like_sf"/>
</dbReference>
<evidence type="ECO:0000313" key="11">
    <source>
        <dbReference type="Proteomes" id="UP001241537"/>
    </source>
</evidence>
<keyword evidence="4" id="KW-1003">Cell membrane</keyword>
<organism evidence="10 11">
    <name type="scientific">Moryella indoligenes</name>
    <dbReference type="NCBI Taxonomy" id="371674"/>
    <lineage>
        <taxon>Bacteria</taxon>
        <taxon>Bacillati</taxon>
        <taxon>Bacillota</taxon>
        <taxon>Clostridia</taxon>
        <taxon>Lachnospirales</taxon>
        <taxon>Lachnospiraceae</taxon>
        <taxon>Moryella</taxon>
    </lineage>
</organism>
<feature type="transmembrane region" description="Helical" evidence="8">
    <location>
        <begin position="150"/>
        <end position="169"/>
    </location>
</feature>
<feature type="transmembrane region" description="Helical" evidence="8">
    <location>
        <begin position="27"/>
        <end position="48"/>
    </location>
</feature>
<evidence type="ECO:0000256" key="5">
    <source>
        <dbReference type="ARBA" id="ARBA00022692"/>
    </source>
</evidence>
<feature type="transmembrane region" description="Helical" evidence="8">
    <location>
        <begin position="190"/>
        <end position="211"/>
    </location>
</feature>
<dbReference type="GO" id="GO:0005886">
    <property type="term" value="C:plasma membrane"/>
    <property type="evidence" value="ECO:0007669"/>
    <property type="project" value="UniProtKB-SubCell"/>
</dbReference>
<evidence type="ECO:0000256" key="8">
    <source>
        <dbReference type="RuleBase" id="RU363032"/>
    </source>
</evidence>
<dbReference type="CDD" id="cd06261">
    <property type="entry name" value="TM_PBP2"/>
    <property type="match status" value="1"/>
</dbReference>
<dbReference type="AlphaFoldDB" id="A0AAE3VBH8"/>
<evidence type="ECO:0000256" key="3">
    <source>
        <dbReference type="ARBA" id="ARBA00022448"/>
    </source>
</evidence>
<dbReference type="SUPFAM" id="SSF161098">
    <property type="entry name" value="MetI-like"/>
    <property type="match status" value="1"/>
</dbReference>
<keyword evidence="3 8" id="KW-0813">Transport</keyword>
<proteinExistence type="inferred from homology"/>
<comment type="subcellular location">
    <subcellularLocation>
        <location evidence="1 8">Cell membrane</location>
        <topology evidence="1 8">Multi-pass membrane protein</topology>
    </subcellularLocation>
</comment>
<evidence type="ECO:0000256" key="7">
    <source>
        <dbReference type="ARBA" id="ARBA00023136"/>
    </source>
</evidence>
<sequence length="275" mass="30696">MTNETKTRPPAGSYYPWPKLRAVLGDFYLVIMLLFLYLPILTMIALSFNESKSRSRWGGFTLKWYAELFSSETILRALYNTLLIALLSALIATIMGTAAAIGINALRKVPKNICMSITNIPMLDADIVTGISLMLAFIAFRFSLGFNTILISHITFNIPYVILSVMPKLKQTSRYSYEAAQDLGATPQQAFFRVILPDLMPGIVSGFLLAFTMSLDDFIITHFTKGAGIDTLSTLIYSQVRRGIVPSMYALSAMIFTFVLILLLITNFLPRRKTA</sequence>
<feature type="transmembrane region" description="Helical" evidence="8">
    <location>
        <begin position="248"/>
        <end position="269"/>
    </location>
</feature>
<dbReference type="InterPro" id="IPR000515">
    <property type="entry name" value="MetI-like"/>
</dbReference>
<accession>A0AAE3VBH8</accession>
<dbReference type="EMBL" id="JAUSTO010000015">
    <property type="protein sequence ID" value="MDQ0153271.1"/>
    <property type="molecule type" value="Genomic_DNA"/>
</dbReference>